<dbReference type="Proteomes" id="UP000179023">
    <property type="component" value="Unassembled WGS sequence"/>
</dbReference>
<evidence type="ECO:0000313" key="2">
    <source>
        <dbReference type="EMBL" id="OHA00690.1"/>
    </source>
</evidence>
<keyword evidence="1" id="KW-1133">Transmembrane helix</keyword>
<organism evidence="2 3">
    <name type="scientific">Candidatus Sungbacteria bacterium RIFCSPHIGHO2_02_FULL_47_11</name>
    <dbReference type="NCBI Taxonomy" id="1802270"/>
    <lineage>
        <taxon>Bacteria</taxon>
        <taxon>Candidatus Sungiibacteriota</taxon>
    </lineage>
</organism>
<evidence type="ECO:0000313" key="3">
    <source>
        <dbReference type="Proteomes" id="UP000179023"/>
    </source>
</evidence>
<feature type="transmembrane region" description="Helical" evidence="1">
    <location>
        <begin position="5"/>
        <end position="22"/>
    </location>
</feature>
<evidence type="ECO:0000256" key="1">
    <source>
        <dbReference type="SAM" id="Phobius"/>
    </source>
</evidence>
<keyword evidence="1" id="KW-0812">Transmembrane</keyword>
<gene>
    <name evidence="2" type="ORF">A3C07_00515</name>
</gene>
<accession>A0A1G2KMM5</accession>
<keyword evidence="1" id="KW-0472">Membrane</keyword>
<comment type="caution">
    <text evidence="2">The sequence shown here is derived from an EMBL/GenBank/DDBJ whole genome shotgun (WGS) entry which is preliminary data.</text>
</comment>
<name>A0A1G2KMM5_9BACT</name>
<dbReference type="STRING" id="1802270.A3C07_00515"/>
<proteinExistence type="predicted"/>
<dbReference type="EMBL" id="MHQI01000009">
    <property type="protein sequence ID" value="OHA00690.1"/>
    <property type="molecule type" value="Genomic_DNA"/>
</dbReference>
<dbReference type="AlphaFoldDB" id="A0A1G2KMM5"/>
<reference evidence="2 3" key="1">
    <citation type="journal article" date="2016" name="Nat. Commun.">
        <title>Thousands of microbial genomes shed light on interconnected biogeochemical processes in an aquifer system.</title>
        <authorList>
            <person name="Anantharaman K."/>
            <person name="Brown C.T."/>
            <person name="Hug L.A."/>
            <person name="Sharon I."/>
            <person name="Castelle C.J."/>
            <person name="Probst A.J."/>
            <person name="Thomas B.C."/>
            <person name="Singh A."/>
            <person name="Wilkins M.J."/>
            <person name="Karaoz U."/>
            <person name="Brodie E.L."/>
            <person name="Williams K.H."/>
            <person name="Hubbard S.S."/>
            <person name="Banfield J.F."/>
        </authorList>
    </citation>
    <scope>NUCLEOTIDE SEQUENCE [LARGE SCALE GENOMIC DNA]</scope>
</reference>
<sequence>MKQNILTIIFIVFLLGTGYVWYQYARSVSAPESLDAAADVSGTLDRVRRLKTLQLETSVFQDPAFKILKPLPRKDRPSVIPGRENPFVPF</sequence>
<protein>
    <submittedName>
        <fullName evidence="2">Uncharacterized protein</fullName>
    </submittedName>
</protein>